<evidence type="ECO:0000256" key="1">
    <source>
        <dbReference type="SAM" id="Phobius"/>
    </source>
</evidence>
<keyword evidence="1" id="KW-1133">Transmembrane helix</keyword>
<accession>A0ABY7YR50</accession>
<reference evidence="2 3" key="1">
    <citation type="submission" date="2023-02" db="EMBL/GenBank/DDBJ databases">
        <title>Devosia algicola sp. nov., isolated from the phycosphere of marine algae.</title>
        <authorList>
            <person name="Kim J.M."/>
            <person name="Lee J.K."/>
            <person name="Choi B.J."/>
            <person name="Bayburt H."/>
            <person name="Jeon C.O."/>
        </authorList>
    </citation>
    <scope>NUCLEOTIDE SEQUENCE [LARGE SCALE GENOMIC DNA]</scope>
    <source>
        <strain evidence="2 3">G20-9</strain>
    </source>
</reference>
<proteinExistence type="predicted"/>
<evidence type="ECO:0000313" key="2">
    <source>
        <dbReference type="EMBL" id="WDR03809.1"/>
    </source>
</evidence>
<protein>
    <submittedName>
        <fullName evidence="2">DUF423 domain-containing protein</fullName>
    </submittedName>
</protein>
<dbReference type="Proteomes" id="UP001220530">
    <property type="component" value="Chromosome"/>
</dbReference>
<dbReference type="InterPro" id="IPR006696">
    <property type="entry name" value="DUF423"/>
</dbReference>
<sequence length="122" mass="12046">MSRSKFARLVVVSGGVFGAIGVMSAAGASHSGDARNLGAIASICLAHGPALLALGLHGVRGRLYAGAALLLGFGTLIFVGDLALRQWLGASPLPVAAPVGGIGMIAGWLMVILGGITAQATE</sequence>
<feature type="transmembrane region" description="Helical" evidence="1">
    <location>
        <begin position="37"/>
        <end position="56"/>
    </location>
</feature>
<feature type="transmembrane region" description="Helical" evidence="1">
    <location>
        <begin position="95"/>
        <end position="116"/>
    </location>
</feature>
<feature type="transmembrane region" description="Helical" evidence="1">
    <location>
        <begin position="63"/>
        <end position="83"/>
    </location>
</feature>
<dbReference type="EMBL" id="CP118246">
    <property type="protein sequence ID" value="WDR03809.1"/>
    <property type="molecule type" value="Genomic_DNA"/>
</dbReference>
<keyword evidence="1" id="KW-0472">Membrane</keyword>
<keyword evidence="3" id="KW-1185">Reference proteome</keyword>
<dbReference type="Pfam" id="PF04241">
    <property type="entry name" value="DUF423"/>
    <property type="match status" value="1"/>
</dbReference>
<name>A0ABY7YR50_9HYPH</name>
<evidence type="ECO:0000313" key="3">
    <source>
        <dbReference type="Proteomes" id="UP001220530"/>
    </source>
</evidence>
<keyword evidence="1" id="KW-0812">Transmembrane</keyword>
<gene>
    <name evidence="2" type="ORF">PSQ19_07135</name>
</gene>
<organism evidence="2 3">
    <name type="scientific">Devosia algicola</name>
    <dbReference type="NCBI Taxonomy" id="3026418"/>
    <lineage>
        <taxon>Bacteria</taxon>
        <taxon>Pseudomonadati</taxon>
        <taxon>Pseudomonadota</taxon>
        <taxon>Alphaproteobacteria</taxon>
        <taxon>Hyphomicrobiales</taxon>
        <taxon>Devosiaceae</taxon>
        <taxon>Devosia</taxon>
    </lineage>
</organism>
<dbReference type="RefSeq" id="WP_282220196.1">
    <property type="nucleotide sequence ID" value="NZ_CP118246.1"/>
</dbReference>